<dbReference type="PANTHER" id="PTHR47840">
    <property type="entry name" value="ZN(II)2CYS6 TRANSCRIPTION FACTOR (EUROFUNG)-RELATED"/>
    <property type="match status" value="1"/>
</dbReference>
<reference evidence="7" key="1">
    <citation type="submission" date="2016-12" db="EMBL/GenBank/DDBJ databases">
        <title>The genomes of Aspergillus section Nigri reveals drivers in fungal speciation.</title>
        <authorList>
            <consortium name="DOE Joint Genome Institute"/>
            <person name="Vesth T.C."/>
            <person name="Nybo J."/>
            <person name="Theobald S."/>
            <person name="Brandl J."/>
            <person name="Frisvad J.C."/>
            <person name="Nielsen K.F."/>
            <person name="Lyhne E.K."/>
            <person name="Kogle M.E."/>
            <person name="Kuo A."/>
            <person name="Riley R."/>
            <person name="Clum A."/>
            <person name="Nolan M."/>
            <person name="Lipzen A."/>
            <person name="Salamov A."/>
            <person name="Henrissat B."/>
            <person name="Wiebenga A."/>
            <person name="De vries R.P."/>
            <person name="Grigoriev I.V."/>
            <person name="Mortensen U.H."/>
            <person name="Andersen M.R."/>
            <person name="Baker S.E."/>
        </authorList>
    </citation>
    <scope>NUCLEOTIDE SEQUENCE</scope>
    <source>
        <strain evidence="7">CBS 122712</strain>
    </source>
</reference>
<accession>A0A317W7G3</accession>
<evidence type="ECO:0000256" key="3">
    <source>
        <dbReference type="ARBA" id="ARBA00023163"/>
    </source>
</evidence>
<dbReference type="GO" id="GO:0008270">
    <property type="term" value="F:zinc ion binding"/>
    <property type="evidence" value="ECO:0007669"/>
    <property type="project" value="InterPro"/>
</dbReference>
<evidence type="ECO:0000256" key="2">
    <source>
        <dbReference type="ARBA" id="ARBA00023125"/>
    </source>
</evidence>
<proteinExistence type="predicted"/>
<comment type="caution">
    <text evidence="7">The sequence shown here is derived from an EMBL/GenBank/DDBJ whole genome shotgun (WGS) entry which is preliminary data.</text>
</comment>
<dbReference type="OrthoDB" id="5392779at2759"/>
<dbReference type="PROSITE" id="PS50048">
    <property type="entry name" value="ZN2_CY6_FUNGAL_2"/>
    <property type="match status" value="1"/>
</dbReference>
<evidence type="ECO:0000256" key="1">
    <source>
        <dbReference type="ARBA" id="ARBA00023015"/>
    </source>
</evidence>
<evidence type="ECO:0000313" key="8">
    <source>
        <dbReference type="Proteomes" id="UP000246171"/>
    </source>
</evidence>
<dbReference type="CDD" id="cd00067">
    <property type="entry name" value="GAL4"/>
    <property type="match status" value="1"/>
</dbReference>
<dbReference type="GeneID" id="37057730"/>
<sequence length="691" mass="77679">MLGNSTSTEHRRKRVRKGTKSCWACKRRKIKCIPQPESPICAGCRERNTPCISQAFEDDDSLDNVQDSPLARRMARVESLLERLMETITHGQTSGGLTPAALSATAIPPQSILASPLAGGQRQDEASPLSEKLGVLRHKLARMLPCQADVDSLFQSSHGWWLIQQHIMTHLAKSTHSMFDVNVVAQGHPITITRLLLCIAICIQQLPPDADVRYPRAPVAMRKMRRNITEFLVQNVTSDDELITSVDGIECLALLGIYEVNAGNLRRSWVSYRKAVTLSHLLGLHRVTVRASSEEHDSMNTRRGHLWYQVARGERYLSTLLGVPSATGSAVLPLDDSALWLSPEDVYHKHLYHIAGLILARNQEDATHSFSTTQRVCEMLEVMANRMPATWWEVPTQISSQRTAKASQEFERLMCHIWHFELEHLLHLPFMLRATTDRRYEYCRVSCLNACRNLIKRWLAIRESRDAFYFSNLLEFEAFTAATSLLLGLLGPRNSIASNHVQERQEDSQLVETVVRRFETQQQQGCGMQIGDQSISVIHTLQRFLHDESLSCSLRLQIPFFGTIKVTRSGALQPLEGERILGASTVRDDHTTRSAQLSGFFSSRTVDHTPNQASGPARHSPQGPVEHQCAPSPMAVPPNGTILQFFSDHLQLPEESSTQDIVGLSDWPYDESDTIFFDSLVNTDLVGNWTI</sequence>
<dbReference type="SMART" id="SM00066">
    <property type="entry name" value="GAL4"/>
    <property type="match status" value="1"/>
</dbReference>
<keyword evidence="2" id="KW-0238">DNA-binding</keyword>
<dbReference type="PANTHER" id="PTHR47840:SF1">
    <property type="entry name" value="ZN(II)2CYS6 TRANSCRIPTION FACTOR (EUROFUNG)"/>
    <property type="match status" value="1"/>
</dbReference>
<dbReference type="InterPro" id="IPR001138">
    <property type="entry name" value="Zn2Cys6_DnaBD"/>
</dbReference>
<dbReference type="GO" id="GO:0009893">
    <property type="term" value="P:positive regulation of metabolic process"/>
    <property type="evidence" value="ECO:0007669"/>
    <property type="project" value="UniProtKB-ARBA"/>
</dbReference>
<dbReference type="GO" id="GO:0003677">
    <property type="term" value="F:DNA binding"/>
    <property type="evidence" value="ECO:0007669"/>
    <property type="project" value="UniProtKB-KW"/>
</dbReference>
<protein>
    <recommendedName>
        <fullName evidence="6">Zn(2)-C6 fungal-type domain-containing protein</fullName>
    </recommendedName>
</protein>
<evidence type="ECO:0000313" key="7">
    <source>
        <dbReference type="EMBL" id="PWY82584.1"/>
    </source>
</evidence>
<keyword evidence="4" id="KW-0539">Nucleus</keyword>
<dbReference type="Gene3D" id="4.10.240.10">
    <property type="entry name" value="Zn(2)-C6 fungal-type DNA-binding domain"/>
    <property type="match status" value="1"/>
</dbReference>
<name>A0A317W7G3_ASPEC</name>
<feature type="region of interest" description="Disordered" evidence="5">
    <location>
        <begin position="604"/>
        <end position="629"/>
    </location>
</feature>
<dbReference type="EMBL" id="MSFU01000003">
    <property type="protein sequence ID" value="PWY82584.1"/>
    <property type="molecule type" value="Genomic_DNA"/>
</dbReference>
<dbReference type="RefSeq" id="XP_025392247.1">
    <property type="nucleotide sequence ID" value="XM_025535768.1"/>
</dbReference>
<dbReference type="PROSITE" id="PS00463">
    <property type="entry name" value="ZN2_CY6_FUNGAL_1"/>
    <property type="match status" value="1"/>
</dbReference>
<dbReference type="GO" id="GO:0000981">
    <property type="term" value="F:DNA-binding transcription factor activity, RNA polymerase II-specific"/>
    <property type="evidence" value="ECO:0007669"/>
    <property type="project" value="InterPro"/>
</dbReference>
<dbReference type="CDD" id="cd12148">
    <property type="entry name" value="fungal_TF_MHR"/>
    <property type="match status" value="1"/>
</dbReference>
<organism evidence="7 8">
    <name type="scientific">Aspergillus eucalypticola (strain CBS 122712 / IBT 29274)</name>
    <dbReference type="NCBI Taxonomy" id="1448314"/>
    <lineage>
        <taxon>Eukaryota</taxon>
        <taxon>Fungi</taxon>
        <taxon>Dikarya</taxon>
        <taxon>Ascomycota</taxon>
        <taxon>Pezizomycotina</taxon>
        <taxon>Eurotiomycetes</taxon>
        <taxon>Eurotiomycetidae</taxon>
        <taxon>Eurotiales</taxon>
        <taxon>Aspergillaceae</taxon>
        <taxon>Aspergillus</taxon>
        <taxon>Aspergillus subgen. Circumdati</taxon>
    </lineage>
</organism>
<dbReference type="SUPFAM" id="SSF57701">
    <property type="entry name" value="Zn2/Cys6 DNA-binding domain"/>
    <property type="match status" value="1"/>
</dbReference>
<keyword evidence="1" id="KW-0805">Transcription regulation</keyword>
<evidence type="ECO:0000256" key="4">
    <source>
        <dbReference type="ARBA" id="ARBA00023242"/>
    </source>
</evidence>
<dbReference type="InterPro" id="IPR036864">
    <property type="entry name" value="Zn2-C6_fun-type_DNA-bd_sf"/>
</dbReference>
<dbReference type="AlphaFoldDB" id="A0A317W7G3"/>
<gene>
    <name evidence="7" type="ORF">BO83DRAFT_434221</name>
</gene>
<keyword evidence="3" id="KW-0804">Transcription</keyword>
<evidence type="ECO:0000256" key="5">
    <source>
        <dbReference type="SAM" id="MobiDB-lite"/>
    </source>
</evidence>
<feature type="domain" description="Zn(2)-C6 fungal-type" evidence="6">
    <location>
        <begin position="21"/>
        <end position="53"/>
    </location>
</feature>
<dbReference type="Pfam" id="PF00172">
    <property type="entry name" value="Zn_clus"/>
    <property type="match status" value="1"/>
</dbReference>
<keyword evidence="8" id="KW-1185">Reference proteome</keyword>
<feature type="compositionally biased region" description="Polar residues" evidence="5">
    <location>
        <begin position="604"/>
        <end position="614"/>
    </location>
</feature>
<dbReference type="Proteomes" id="UP000246171">
    <property type="component" value="Unassembled WGS sequence"/>
</dbReference>
<evidence type="ECO:0000259" key="6">
    <source>
        <dbReference type="PROSITE" id="PS50048"/>
    </source>
</evidence>
<dbReference type="VEuPathDB" id="FungiDB:BO83DRAFT_434221"/>